<protein>
    <submittedName>
        <fullName evidence="3">Cupin domain-containing protein</fullName>
    </submittedName>
</protein>
<dbReference type="EMBL" id="CP162607">
    <property type="protein sequence ID" value="XDK34941.1"/>
    <property type="molecule type" value="Genomic_DNA"/>
</dbReference>
<proteinExistence type="predicted"/>
<dbReference type="InterPro" id="IPR013096">
    <property type="entry name" value="Cupin_2"/>
</dbReference>
<keyword evidence="1" id="KW-0479">Metal-binding</keyword>
<dbReference type="CDD" id="cd06988">
    <property type="entry name" value="cupin_DddK"/>
    <property type="match status" value="1"/>
</dbReference>
<dbReference type="PANTHER" id="PTHR35848">
    <property type="entry name" value="OXALATE-BINDING PROTEIN"/>
    <property type="match status" value="1"/>
</dbReference>
<accession>A0AB39HY97</accession>
<sequence>MTVFRKMNWGALVHEYDLDGSRLLPWEGMKSPFGGAWCVVRPGTESRRHSHDEYELFIAIDGRANVRVGEEFVVAEKGDLILLPLNTEHSVVNDSDADFHFYSIWWDRESSKDFLKSLGDQP</sequence>
<organism evidence="3">
    <name type="scientific">Pseudomonas sp. Hg7Tf</name>
    <dbReference type="NCBI Taxonomy" id="3236988"/>
    <lineage>
        <taxon>Bacteria</taxon>
        <taxon>Pseudomonadati</taxon>
        <taxon>Pseudomonadota</taxon>
        <taxon>Gammaproteobacteria</taxon>
        <taxon>Pseudomonadales</taxon>
        <taxon>Pseudomonadaceae</taxon>
        <taxon>Pseudomonas</taxon>
    </lineage>
</organism>
<evidence type="ECO:0000259" key="2">
    <source>
        <dbReference type="Pfam" id="PF07883"/>
    </source>
</evidence>
<dbReference type="Gene3D" id="2.60.120.10">
    <property type="entry name" value="Jelly Rolls"/>
    <property type="match status" value="1"/>
</dbReference>
<gene>
    <name evidence="3" type="ORF">AB4Y39_14560</name>
</gene>
<dbReference type="InterPro" id="IPR051610">
    <property type="entry name" value="GPI/OXD"/>
</dbReference>
<evidence type="ECO:0000313" key="3">
    <source>
        <dbReference type="EMBL" id="XDK34941.1"/>
    </source>
</evidence>
<dbReference type="GO" id="GO:0046872">
    <property type="term" value="F:metal ion binding"/>
    <property type="evidence" value="ECO:0007669"/>
    <property type="project" value="UniProtKB-KW"/>
</dbReference>
<dbReference type="RefSeq" id="WP_045189149.1">
    <property type="nucleotide sequence ID" value="NZ_CP162607.1"/>
</dbReference>
<evidence type="ECO:0000256" key="1">
    <source>
        <dbReference type="ARBA" id="ARBA00022723"/>
    </source>
</evidence>
<dbReference type="Pfam" id="PF07883">
    <property type="entry name" value="Cupin_2"/>
    <property type="match status" value="1"/>
</dbReference>
<dbReference type="AlphaFoldDB" id="A0AB39HY97"/>
<reference evidence="3" key="1">
    <citation type="submission" date="2024-07" db="EMBL/GenBank/DDBJ databases">
        <title>Identification and characteristics of a novel species of coltsfoot's symbiotic bacteria.</title>
        <authorList>
            <person name="Juszczyk A."/>
            <person name="Jasielczuk I."/>
            <person name="Gurgul A."/>
            <person name="Rogala M."/>
            <person name="Kowalczyk A."/>
            <person name="Szmatola T."/>
            <person name="Kosecka-Strojek M."/>
            <person name="Arent Z."/>
            <person name="Latowski D."/>
        </authorList>
    </citation>
    <scope>NUCLEOTIDE SEQUENCE</scope>
    <source>
        <strain evidence="3">Hg7Tf</strain>
    </source>
</reference>
<dbReference type="InterPro" id="IPR014710">
    <property type="entry name" value="RmlC-like_jellyroll"/>
</dbReference>
<dbReference type="PANTHER" id="PTHR35848:SF6">
    <property type="entry name" value="CUPIN TYPE-2 DOMAIN-CONTAINING PROTEIN"/>
    <property type="match status" value="1"/>
</dbReference>
<name>A0AB39HY97_9PSED</name>
<dbReference type="SUPFAM" id="SSF51182">
    <property type="entry name" value="RmlC-like cupins"/>
    <property type="match status" value="1"/>
</dbReference>
<dbReference type="InterPro" id="IPR011051">
    <property type="entry name" value="RmlC_Cupin_sf"/>
</dbReference>
<feature type="domain" description="Cupin type-2" evidence="2">
    <location>
        <begin position="37"/>
        <end position="105"/>
    </location>
</feature>